<dbReference type="GO" id="GO:0005829">
    <property type="term" value="C:cytosol"/>
    <property type="evidence" value="ECO:0007669"/>
    <property type="project" value="TreeGrafter"/>
</dbReference>
<dbReference type="InterPro" id="IPR001576">
    <property type="entry name" value="Phosphoglycerate_kinase"/>
</dbReference>
<dbReference type="PANTHER" id="PTHR11406">
    <property type="entry name" value="PHOSPHOGLYCERATE KINASE"/>
    <property type="match status" value="1"/>
</dbReference>
<feature type="binding site" evidence="15">
    <location>
        <position position="36"/>
    </location>
    <ligand>
        <name>(2R)-3-phosphoglycerate</name>
        <dbReference type="ChEBI" id="CHEBI:58272"/>
    </ligand>
</feature>
<dbReference type="AlphaFoldDB" id="A0A177SBK1"/>
<dbReference type="FunFam" id="3.40.50.1260:FF:000002">
    <property type="entry name" value="Phosphoglycerate kinase"/>
    <property type="match status" value="1"/>
</dbReference>
<accession>A0A177SBK1</accession>
<dbReference type="RefSeq" id="WP_064304398.1">
    <property type="nucleotide sequence ID" value="NZ_LUCV01000045.1"/>
</dbReference>
<comment type="subunit">
    <text evidence="5 14">Monomer.</text>
</comment>
<dbReference type="Proteomes" id="UP000077752">
    <property type="component" value="Unassembled WGS sequence"/>
</dbReference>
<dbReference type="GO" id="GO:0006096">
    <property type="term" value="P:glycolytic process"/>
    <property type="evidence" value="ECO:0007669"/>
    <property type="project" value="UniProtKB-UniRule"/>
</dbReference>
<evidence type="ECO:0000256" key="15">
    <source>
        <dbReference type="PIRSR" id="PIRSR000724-1"/>
    </source>
</evidence>
<dbReference type="PIRSF" id="PIRSF000724">
    <property type="entry name" value="Pgk"/>
    <property type="match status" value="1"/>
</dbReference>
<dbReference type="GO" id="GO:0004618">
    <property type="term" value="F:phosphoglycerate kinase activity"/>
    <property type="evidence" value="ECO:0007669"/>
    <property type="project" value="UniProtKB-UniRule"/>
</dbReference>
<dbReference type="InterPro" id="IPR015911">
    <property type="entry name" value="Phosphoglycerate_kinase_CS"/>
</dbReference>
<keyword evidence="8 14" id="KW-0963">Cytoplasm</keyword>
<feature type="binding site" evidence="14 15">
    <location>
        <begin position="21"/>
        <end position="23"/>
    </location>
    <ligand>
        <name>substrate</name>
    </ligand>
</feature>
<comment type="subcellular location">
    <subcellularLocation>
        <location evidence="2 14">Cytoplasm</location>
    </subcellularLocation>
</comment>
<comment type="caution">
    <text evidence="18">The sequence shown here is derived from an EMBL/GenBank/DDBJ whole genome shotgun (WGS) entry which is preliminary data.</text>
</comment>
<comment type="pathway">
    <text evidence="3 14">Carbohydrate degradation; glycolysis; pyruvate from D-glyceraldehyde 3-phosphate: step 2/5.</text>
</comment>
<evidence type="ECO:0000256" key="13">
    <source>
        <dbReference type="ARBA" id="ARBA00023152"/>
    </source>
</evidence>
<gene>
    <name evidence="14" type="primary">pgk</name>
    <name evidence="18" type="ORF">AYO28_26015</name>
</gene>
<protein>
    <recommendedName>
        <fullName evidence="7 14">Phosphoglycerate kinase</fullName>
        <ecNumber evidence="6 14">2.7.2.3</ecNumber>
    </recommendedName>
</protein>
<dbReference type="InterPro" id="IPR036043">
    <property type="entry name" value="Phosphoglycerate_kinase_sf"/>
</dbReference>
<dbReference type="PRINTS" id="PR00477">
    <property type="entry name" value="PHGLYCKINASE"/>
</dbReference>
<dbReference type="UniPathway" id="UPA00109">
    <property type="reaction ID" value="UER00185"/>
</dbReference>
<evidence type="ECO:0000256" key="10">
    <source>
        <dbReference type="ARBA" id="ARBA00022741"/>
    </source>
</evidence>
<keyword evidence="12 14" id="KW-0067">ATP-binding</keyword>
<feature type="binding site" evidence="14">
    <location>
        <position position="36"/>
    </location>
    <ligand>
        <name>substrate</name>
    </ligand>
</feature>
<evidence type="ECO:0000256" key="2">
    <source>
        <dbReference type="ARBA" id="ARBA00004496"/>
    </source>
</evidence>
<evidence type="ECO:0000256" key="3">
    <source>
        <dbReference type="ARBA" id="ARBA00004838"/>
    </source>
</evidence>
<feature type="binding site" evidence="15">
    <location>
        <position position="146"/>
    </location>
    <ligand>
        <name>(2R)-3-phosphoglycerate</name>
        <dbReference type="ChEBI" id="CHEBI:58272"/>
    </ligand>
</feature>
<dbReference type="EC" id="2.7.2.3" evidence="6 14"/>
<dbReference type="FunFam" id="3.40.50.1260:FF:000001">
    <property type="entry name" value="Phosphoglycerate kinase"/>
    <property type="match status" value="1"/>
</dbReference>
<dbReference type="InterPro" id="IPR015824">
    <property type="entry name" value="Phosphoglycerate_kinase_N"/>
</dbReference>
<evidence type="ECO:0000256" key="14">
    <source>
        <dbReference type="HAMAP-Rule" id="MF_00145"/>
    </source>
</evidence>
<evidence type="ECO:0000256" key="6">
    <source>
        <dbReference type="ARBA" id="ARBA00013061"/>
    </source>
</evidence>
<dbReference type="GO" id="GO:0043531">
    <property type="term" value="F:ADP binding"/>
    <property type="evidence" value="ECO:0007669"/>
    <property type="project" value="TreeGrafter"/>
</dbReference>
<evidence type="ECO:0000256" key="11">
    <source>
        <dbReference type="ARBA" id="ARBA00022777"/>
    </source>
</evidence>
<dbReference type="SUPFAM" id="SSF53748">
    <property type="entry name" value="Phosphoglycerate kinase"/>
    <property type="match status" value="1"/>
</dbReference>
<evidence type="ECO:0000256" key="4">
    <source>
        <dbReference type="ARBA" id="ARBA00008982"/>
    </source>
</evidence>
<evidence type="ECO:0000256" key="12">
    <source>
        <dbReference type="ARBA" id="ARBA00022840"/>
    </source>
</evidence>
<dbReference type="Pfam" id="PF00162">
    <property type="entry name" value="PGK"/>
    <property type="match status" value="1"/>
</dbReference>
<dbReference type="GO" id="GO:0005524">
    <property type="term" value="F:ATP binding"/>
    <property type="evidence" value="ECO:0007669"/>
    <property type="project" value="UniProtKB-KW"/>
</dbReference>
<name>A0A177SBK1_PSEPU</name>
<feature type="binding site" evidence="14 16">
    <location>
        <begin position="340"/>
        <end position="343"/>
    </location>
    <ligand>
        <name>ATP</name>
        <dbReference type="ChEBI" id="CHEBI:30616"/>
    </ligand>
</feature>
<evidence type="ECO:0000256" key="8">
    <source>
        <dbReference type="ARBA" id="ARBA00022490"/>
    </source>
</evidence>
<evidence type="ECO:0000313" key="18">
    <source>
        <dbReference type="EMBL" id="OAI85982.1"/>
    </source>
</evidence>
<evidence type="ECO:0000256" key="1">
    <source>
        <dbReference type="ARBA" id="ARBA00000642"/>
    </source>
</evidence>
<dbReference type="HAMAP" id="MF_00145">
    <property type="entry name" value="Phosphoglyc_kinase"/>
    <property type="match status" value="1"/>
</dbReference>
<dbReference type="EMBL" id="LUCV01000045">
    <property type="protein sequence ID" value="OAI85982.1"/>
    <property type="molecule type" value="Genomic_DNA"/>
</dbReference>
<feature type="binding site" evidence="14">
    <location>
        <position position="113"/>
    </location>
    <ligand>
        <name>substrate</name>
    </ligand>
</feature>
<comment type="catalytic activity">
    <reaction evidence="1 14 17">
        <text>(2R)-3-phosphoglycerate + ATP = (2R)-3-phospho-glyceroyl phosphate + ADP</text>
        <dbReference type="Rhea" id="RHEA:14801"/>
        <dbReference type="ChEBI" id="CHEBI:30616"/>
        <dbReference type="ChEBI" id="CHEBI:57604"/>
        <dbReference type="ChEBI" id="CHEBI:58272"/>
        <dbReference type="ChEBI" id="CHEBI:456216"/>
        <dbReference type="EC" id="2.7.2.3"/>
    </reaction>
</comment>
<keyword evidence="13 14" id="KW-0324">Glycolysis</keyword>
<keyword evidence="11 14" id="KW-0418">Kinase</keyword>
<feature type="binding site" evidence="14 15">
    <location>
        <begin position="59"/>
        <end position="62"/>
    </location>
    <ligand>
        <name>substrate</name>
    </ligand>
</feature>
<feature type="binding site" evidence="15">
    <location>
        <position position="113"/>
    </location>
    <ligand>
        <name>(2R)-3-phosphoglycerate</name>
        <dbReference type="ChEBI" id="CHEBI:58272"/>
    </ligand>
</feature>
<dbReference type="PROSITE" id="PS00111">
    <property type="entry name" value="PGLYCERATE_KINASE"/>
    <property type="match status" value="1"/>
</dbReference>
<dbReference type="Gene3D" id="3.40.50.1260">
    <property type="entry name" value="Phosphoglycerate kinase, N-terminal domain"/>
    <property type="match status" value="2"/>
</dbReference>
<evidence type="ECO:0000256" key="17">
    <source>
        <dbReference type="RuleBase" id="RU000532"/>
    </source>
</evidence>
<evidence type="ECO:0000256" key="16">
    <source>
        <dbReference type="PIRSR" id="PIRSR000724-2"/>
    </source>
</evidence>
<sequence>MTVLKMTDLDLQGKRVLIREDLNVPVKDGVVASDARILASLPTIRLALEKGAAVMICSHLGRPTEGEFSAENSLKPVADYLSKALGREVPLVADYLDSVEVKAGDVVLFENVRFNKGEKKNADELAQKYAALCDVFVMDAFGTAHRAEGSTHGVAKFAKVAAAGPLLAAELDALGKALKAPAKPMAAIVAGSKVSTKLDVLNSLSQVCDLLIVGGGIANTFLAAAGHKVGKSLYEADLVETAKAIAAKVNVPLPVDVVVAKAFAEDAEATVKAVADVADDDMILDIGPQTAAQFAELLKSSKTILWNGPVGVFEFDQFGNGTKTLAKAIADSAAFSIAGGGDTLAAIDKYGVAADISYISTGGGAFLEFVEGKVLPAVEVLEQRAKA</sequence>
<feature type="binding site" evidence="14 16">
    <location>
        <position position="197"/>
    </location>
    <ligand>
        <name>ATP</name>
        <dbReference type="ChEBI" id="CHEBI:30616"/>
    </ligand>
</feature>
<comment type="similarity">
    <text evidence="4 14 17">Belongs to the phosphoglycerate kinase family.</text>
</comment>
<keyword evidence="9 14" id="KW-0808">Transferase</keyword>
<feature type="binding site" evidence="14 16">
    <location>
        <position position="314"/>
    </location>
    <ligand>
        <name>ATP</name>
        <dbReference type="ChEBI" id="CHEBI:30616"/>
    </ligand>
</feature>
<dbReference type="GO" id="GO:0006094">
    <property type="term" value="P:gluconeogenesis"/>
    <property type="evidence" value="ECO:0007669"/>
    <property type="project" value="TreeGrafter"/>
</dbReference>
<feature type="binding site" evidence="14">
    <location>
        <position position="146"/>
    </location>
    <ligand>
        <name>substrate</name>
    </ligand>
</feature>
<evidence type="ECO:0000256" key="9">
    <source>
        <dbReference type="ARBA" id="ARBA00022679"/>
    </source>
</evidence>
<proteinExistence type="inferred from homology"/>
<dbReference type="PANTHER" id="PTHR11406:SF23">
    <property type="entry name" value="PHOSPHOGLYCERATE KINASE 1, CHLOROPLASTIC-RELATED"/>
    <property type="match status" value="1"/>
</dbReference>
<reference evidence="18 19" key="1">
    <citation type="submission" date="2016-03" db="EMBL/GenBank/DDBJ databases">
        <title>Draft Genome Assembly of Pseudomonas putida strain CBF10-2.</title>
        <authorList>
            <person name="Iyer R.S."/>
            <person name="Damania A."/>
        </authorList>
    </citation>
    <scope>NUCLEOTIDE SEQUENCE [LARGE SCALE GENOMIC DNA]</scope>
    <source>
        <strain evidence="18 19">CBF10-2</strain>
    </source>
</reference>
<organism evidence="18 19">
    <name type="scientific">Pseudomonas putida</name>
    <name type="common">Arthrobacter siderocapsulatus</name>
    <dbReference type="NCBI Taxonomy" id="303"/>
    <lineage>
        <taxon>Bacteria</taxon>
        <taxon>Pseudomonadati</taxon>
        <taxon>Pseudomonadota</taxon>
        <taxon>Gammaproteobacteria</taxon>
        <taxon>Pseudomonadales</taxon>
        <taxon>Pseudomonadaceae</taxon>
        <taxon>Pseudomonas</taxon>
    </lineage>
</organism>
<evidence type="ECO:0000256" key="5">
    <source>
        <dbReference type="ARBA" id="ARBA00011245"/>
    </source>
</evidence>
<evidence type="ECO:0000256" key="7">
    <source>
        <dbReference type="ARBA" id="ARBA00016471"/>
    </source>
</evidence>
<evidence type="ECO:0000313" key="19">
    <source>
        <dbReference type="Proteomes" id="UP000077752"/>
    </source>
</evidence>
<comment type="caution">
    <text evidence="14">Lacks conserved residue(s) required for the propagation of feature annotation.</text>
</comment>
<keyword evidence="10 14" id="KW-0547">Nucleotide-binding</keyword>